<dbReference type="EMBL" id="RRYP01003182">
    <property type="protein sequence ID" value="TNV84062.1"/>
    <property type="molecule type" value="Genomic_DNA"/>
</dbReference>
<feature type="transmembrane region" description="Helical" evidence="2">
    <location>
        <begin position="241"/>
        <end position="258"/>
    </location>
</feature>
<dbReference type="InterPro" id="IPR013099">
    <property type="entry name" value="K_chnl_dom"/>
</dbReference>
<keyword evidence="2" id="KW-0812">Transmembrane</keyword>
<dbReference type="PANTHER" id="PTHR10153">
    <property type="entry name" value="SMALL CONDUCTANCE CALCIUM-ACTIVATED POTASSIUM CHANNEL"/>
    <property type="match status" value="1"/>
</dbReference>
<feature type="transmembrane region" description="Helical" evidence="2">
    <location>
        <begin position="161"/>
        <end position="180"/>
    </location>
</feature>
<evidence type="ECO:0000256" key="1">
    <source>
        <dbReference type="SAM" id="MobiDB-lite"/>
    </source>
</evidence>
<name>A0A8J8T6B5_HALGN</name>
<proteinExistence type="predicted"/>
<dbReference type="Pfam" id="PF07885">
    <property type="entry name" value="Ion_trans_2"/>
    <property type="match status" value="1"/>
</dbReference>
<evidence type="ECO:0000313" key="4">
    <source>
        <dbReference type="EMBL" id="TNV84062.1"/>
    </source>
</evidence>
<feature type="domain" description="Potassium channel" evidence="3">
    <location>
        <begin position="309"/>
        <end position="383"/>
    </location>
</feature>
<dbReference type="SUPFAM" id="SSF81324">
    <property type="entry name" value="Voltage-gated potassium channels"/>
    <property type="match status" value="1"/>
</dbReference>
<dbReference type="InterPro" id="IPR015449">
    <property type="entry name" value="K_chnl_Ca-activ_SK"/>
</dbReference>
<dbReference type="Gene3D" id="1.10.287.70">
    <property type="match status" value="1"/>
</dbReference>
<keyword evidence="2" id="KW-0472">Membrane</keyword>
<dbReference type="GO" id="GO:0016020">
    <property type="term" value="C:membrane"/>
    <property type="evidence" value="ECO:0007669"/>
    <property type="project" value="InterPro"/>
</dbReference>
<evidence type="ECO:0000256" key="2">
    <source>
        <dbReference type="SAM" id="Phobius"/>
    </source>
</evidence>
<sequence>MLQKVDSFTSTSSYSKTQNSSGARRTSCFYDTTRRGLILSSTSNKDLEENEWVQQQSPRKTGINLGKIQVIRRAPEPMLRKSVTQKIEVIAQLGKVRRREDLDYANKGIRIVDTLSVFLTFFSALICYTENEEFREPIIGEKGVVVKDGFTSQYNETRLRIFNILLVVLLCLCVLARYALHFMKLKAEMKLKANAPFRHSGLLKSFLLELAVSSIFTPPYLDFTFKGKMLGGDYTYSVNDLVVVISLVKCLCILRLYYHYGKWAQPEIQERCKHAHVRNISFFPLKAELKHRPFTVLLLLAIMTISFISITIRILEVSFKPKGQQQFGFNHLYNSLWLVIVTMTTVGYGDIYPQTHFGRFFGVVACIIGMLLVSYLVVGMTSLLAFTPAEEIAFAKLKKATEGDQISGKAINVIRFALKMAKAKRRKQWHFEFAFYLRVRQHLNLFRNESSIAHSRLLPTEQLIKNLEEKLIRDTEQIRPIFDEIVLVEDLLKQIQHKQIATIGFYTQQLKSNHEEIKKLLISLINKK</sequence>
<keyword evidence="5" id="KW-1185">Reference proteome</keyword>
<dbReference type="OrthoDB" id="433309at2759"/>
<comment type="caution">
    <text evidence="4">The sequence shown here is derived from an EMBL/GenBank/DDBJ whole genome shotgun (WGS) entry which is preliminary data.</text>
</comment>
<feature type="transmembrane region" description="Helical" evidence="2">
    <location>
        <begin position="335"/>
        <end position="353"/>
    </location>
</feature>
<keyword evidence="2" id="KW-1133">Transmembrane helix</keyword>
<dbReference type="GO" id="GO:0016286">
    <property type="term" value="F:small conductance calcium-activated potassium channel activity"/>
    <property type="evidence" value="ECO:0007669"/>
    <property type="project" value="InterPro"/>
</dbReference>
<accession>A0A8J8T6B5</accession>
<evidence type="ECO:0000313" key="5">
    <source>
        <dbReference type="Proteomes" id="UP000785679"/>
    </source>
</evidence>
<feature type="region of interest" description="Disordered" evidence="1">
    <location>
        <begin position="1"/>
        <end position="25"/>
    </location>
</feature>
<organism evidence="4 5">
    <name type="scientific">Halteria grandinella</name>
    <dbReference type="NCBI Taxonomy" id="5974"/>
    <lineage>
        <taxon>Eukaryota</taxon>
        <taxon>Sar</taxon>
        <taxon>Alveolata</taxon>
        <taxon>Ciliophora</taxon>
        <taxon>Intramacronucleata</taxon>
        <taxon>Spirotrichea</taxon>
        <taxon>Stichotrichia</taxon>
        <taxon>Sporadotrichida</taxon>
        <taxon>Halteriidae</taxon>
        <taxon>Halteria</taxon>
    </lineage>
</organism>
<feature type="transmembrane region" description="Helical" evidence="2">
    <location>
        <begin position="294"/>
        <end position="315"/>
    </location>
</feature>
<dbReference type="Proteomes" id="UP000785679">
    <property type="component" value="Unassembled WGS sequence"/>
</dbReference>
<reference evidence="4" key="1">
    <citation type="submission" date="2019-06" db="EMBL/GenBank/DDBJ databases">
        <authorList>
            <person name="Zheng W."/>
        </authorList>
    </citation>
    <scope>NUCLEOTIDE SEQUENCE</scope>
    <source>
        <strain evidence="4">QDHG01</strain>
    </source>
</reference>
<protein>
    <recommendedName>
        <fullName evidence="3">Potassium channel domain-containing protein</fullName>
    </recommendedName>
</protein>
<dbReference type="AlphaFoldDB" id="A0A8J8T6B5"/>
<evidence type="ECO:0000259" key="3">
    <source>
        <dbReference type="Pfam" id="PF07885"/>
    </source>
</evidence>
<feature type="compositionally biased region" description="Low complexity" evidence="1">
    <location>
        <begin position="9"/>
        <end position="21"/>
    </location>
</feature>
<feature type="transmembrane region" description="Helical" evidence="2">
    <location>
        <begin position="201"/>
        <end position="221"/>
    </location>
</feature>
<feature type="transmembrane region" description="Helical" evidence="2">
    <location>
        <begin position="360"/>
        <end position="386"/>
    </location>
</feature>
<gene>
    <name evidence="4" type="ORF">FGO68_gene6774</name>
</gene>